<sequence length="435" mass="51357">MNYRETIQHHIQQFLADRQINLGELSTATGINRGSLSAAINGNPPKMLSVTMLDAITHYMGLPEGHYYPLYIEESFQEGGHWRRIKMLLIRCAEIGRLEDIRLILEHAADDLKQIPLIFETAEELYQNEQKEAAALLYGYVVESERSNQSERLAISYYRLFQMHSSNPRKNVEAAMQFIPHRQKLPDHILLDGLILLCHFFGAREDMDSFIKYVDELFEMVHRIAANESWRQESFVTNRHFVYYYGQAYLLKSHYYEYQTMYDEFRTYTQGYADLSWFGRLSEAGEREVEQFKFIAKANFLSVEVRLGNQSVIPEYVELLQNNEDEILDGLITLIISANTHEYYIDEYLREFDEYLEPAADYLFQVGTYKEEFKVLRYYTLNREYAHYCFRKKEYNKGLDCLMQCFQSAVHLDNKDGIQESMKLLEQYRSEALGK</sequence>
<dbReference type="RefSeq" id="WP_060533053.1">
    <property type="nucleotide sequence ID" value="NZ_CP013023.1"/>
</dbReference>
<proteinExistence type="predicted"/>
<reference evidence="1 2" key="2">
    <citation type="journal article" date="2016" name="Int. J. Syst. Evol. Microbiol.">
        <title>Paenibacillus bovis sp. nov., isolated from raw yak (Bos grunniens) milk.</title>
        <authorList>
            <person name="Gao C."/>
            <person name="Han J."/>
            <person name="Liu Z."/>
            <person name="Xu X."/>
            <person name="Hang F."/>
            <person name="Wu Z."/>
        </authorList>
    </citation>
    <scope>NUCLEOTIDE SEQUENCE [LARGE SCALE GENOMIC DNA]</scope>
    <source>
        <strain evidence="1 2">BD3526</strain>
    </source>
</reference>
<name>A0A172ZE35_9BACL</name>
<protein>
    <submittedName>
        <fullName evidence="1">Uncharacterized protein</fullName>
    </submittedName>
</protein>
<evidence type="ECO:0000313" key="2">
    <source>
        <dbReference type="Proteomes" id="UP000078148"/>
    </source>
</evidence>
<organism evidence="1 2">
    <name type="scientific">Paenibacillus bovis</name>
    <dbReference type="NCBI Taxonomy" id="1616788"/>
    <lineage>
        <taxon>Bacteria</taxon>
        <taxon>Bacillati</taxon>
        <taxon>Bacillota</taxon>
        <taxon>Bacilli</taxon>
        <taxon>Bacillales</taxon>
        <taxon>Paenibacillaceae</taxon>
        <taxon>Paenibacillus</taxon>
    </lineage>
</organism>
<dbReference type="KEGG" id="pbv:AR543_07075"/>
<evidence type="ECO:0000313" key="1">
    <source>
        <dbReference type="EMBL" id="ANF95789.1"/>
    </source>
</evidence>
<dbReference type="AlphaFoldDB" id="A0A172ZE35"/>
<accession>A0A172ZE35</accession>
<gene>
    <name evidence="1" type="ORF">AR543_07075</name>
</gene>
<dbReference type="Proteomes" id="UP000078148">
    <property type="component" value="Chromosome"/>
</dbReference>
<reference evidence="2" key="1">
    <citation type="submission" date="2015-10" db="EMBL/GenBank/DDBJ databases">
        <title>Genome of Paenibacillus bovis sp. nov.</title>
        <authorList>
            <person name="Wu Z."/>
            <person name="Gao C."/>
            <person name="Liu Z."/>
            <person name="Zheng H."/>
        </authorList>
    </citation>
    <scope>NUCLEOTIDE SEQUENCE [LARGE SCALE GENOMIC DNA]</scope>
    <source>
        <strain evidence="2">BD3526</strain>
    </source>
</reference>
<dbReference type="EMBL" id="CP013023">
    <property type="protein sequence ID" value="ANF95789.1"/>
    <property type="molecule type" value="Genomic_DNA"/>
</dbReference>
<dbReference type="OrthoDB" id="2470416at2"/>
<keyword evidence="2" id="KW-1185">Reference proteome</keyword>